<sequence length="350" mass="37789">MAQTQEVTPQKEGSIPSYLHRQLFFTPKPVAGVSLEGKTAIVTGSNCGVGLECSRQLLDLGITKLILAVRSQARGQAAAEELARDRSLAAGRSIDVWELDHLSYDSVRAFAGRARSLDRLDLVVLNAGTLPAAQTINPHTGHDEGVQVNYLSTSLLLVLLLDVIKSKPESQPARITITSSDGAAWTKFAEKKNRPLLASLDKPEGWSAIDRQFLSKLLVQFFVSKLATVVPASVAVVNMATPGMVHDSNMNRETKAQLASKIVEPLRRMMGYTSAVAARLIVDAAVNHGPESHGRYLSEQRIKPMAPIVYTEEGQVLKDQIWDETLAEFGFANMGGIINGFAGASSSATK</sequence>
<evidence type="ECO:0000256" key="1">
    <source>
        <dbReference type="ARBA" id="ARBA00023002"/>
    </source>
</evidence>
<gene>
    <name evidence="2" type="ORF">PG999_010517</name>
</gene>
<dbReference type="Proteomes" id="UP001392437">
    <property type="component" value="Unassembled WGS sequence"/>
</dbReference>
<dbReference type="GO" id="GO:0016491">
    <property type="term" value="F:oxidoreductase activity"/>
    <property type="evidence" value="ECO:0007669"/>
    <property type="project" value="UniProtKB-KW"/>
</dbReference>
<dbReference type="PANTHER" id="PTHR43157:SF31">
    <property type="entry name" value="PHOSPHATIDYLINOSITOL-GLYCAN BIOSYNTHESIS CLASS F PROTEIN"/>
    <property type="match status" value="1"/>
</dbReference>
<dbReference type="Gene3D" id="3.40.50.720">
    <property type="entry name" value="NAD(P)-binding Rossmann-like Domain"/>
    <property type="match status" value="1"/>
</dbReference>
<name>A0AAW0QAC0_9PEZI</name>
<evidence type="ECO:0000313" key="3">
    <source>
        <dbReference type="Proteomes" id="UP001392437"/>
    </source>
</evidence>
<dbReference type="PRINTS" id="PR00081">
    <property type="entry name" value="GDHRDH"/>
</dbReference>
<reference evidence="2 3" key="1">
    <citation type="submission" date="2023-01" db="EMBL/GenBank/DDBJ databases">
        <title>Analysis of 21 Apiospora genomes using comparative genomics revels a genus with tremendous synthesis potential of carbohydrate active enzymes and secondary metabolites.</title>
        <authorList>
            <person name="Sorensen T."/>
        </authorList>
    </citation>
    <scope>NUCLEOTIDE SEQUENCE [LARGE SCALE GENOMIC DNA]</scope>
    <source>
        <strain evidence="2 3">CBS 117206</strain>
    </source>
</reference>
<protein>
    <submittedName>
        <fullName evidence="2">Short chain dehydrogenase sol3</fullName>
    </submittedName>
</protein>
<dbReference type="SUPFAM" id="SSF51735">
    <property type="entry name" value="NAD(P)-binding Rossmann-fold domains"/>
    <property type="match status" value="1"/>
</dbReference>
<keyword evidence="1" id="KW-0560">Oxidoreductase</keyword>
<dbReference type="Pfam" id="PF00106">
    <property type="entry name" value="adh_short"/>
    <property type="match status" value="1"/>
</dbReference>
<dbReference type="AlphaFoldDB" id="A0AAW0QAC0"/>
<evidence type="ECO:0000313" key="2">
    <source>
        <dbReference type="EMBL" id="KAK8100143.1"/>
    </source>
</evidence>
<dbReference type="InterPro" id="IPR036291">
    <property type="entry name" value="NAD(P)-bd_dom_sf"/>
</dbReference>
<dbReference type="EMBL" id="JAQQWP010000009">
    <property type="protein sequence ID" value="KAK8100143.1"/>
    <property type="molecule type" value="Genomic_DNA"/>
</dbReference>
<organism evidence="2 3">
    <name type="scientific">Apiospora kogelbergensis</name>
    <dbReference type="NCBI Taxonomy" id="1337665"/>
    <lineage>
        <taxon>Eukaryota</taxon>
        <taxon>Fungi</taxon>
        <taxon>Dikarya</taxon>
        <taxon>Ascomycota</taxon>
        <taxon>Pezizomycotina</taxon>
        <taxon>Sordariomycetes</taxon>
        <taxon>Xylariomycetidae</taxon>
        <taxon>Amphisphaeriales</taxon>
        <taxon>Apiosporaceae</taxon>
        <taxon>Apiospora</taxon>
    </lineage>
</organism>
<proteinExistence type="predicted"/>
<comment type="caution">
    <text evidence="2">The sequence shown here is derived from an EMBL/GenBank/DDBJ whole genome shotgun (WGS) entry which is preliminary data.</text>
</comment>
<accession>A0AAW0QAC0</accession>
<dbReference type="InterPro" id="IPR002347">
    <property type="entry name" value="SDR_fam"/>
</dbReference>
<dbReference type="PANTHER" id="PTHR43157">
    <property type="entry name" value="PHOSPHATIDYLINOSITOL-GLYCAN BIOSYNTHESIS CLASS F PROTEIN-RELATED"/>
    <property type="match status" value="1"/>
</dbReference>
<keyword evidence="3" id="KW-1185">Reference proteome</keyword>